<evidence type="ECO:0000256" key="1">
    <source>
        <dbReference type="ARBA" id="ARBA00023015"/>
    </source>
</evidence>
<keyword evidence="3" id="KW-0804">Transcription</keyword>
<dbReference type="Gene3D" id="1.10.10.10">
    <property type="entry name" value="Winged helix-like DNA-binding domain superfamily/Winged helix DNA-binding domain"/>
    <property type="match status" value="1"/>
</dbReference>
<dbReference type="SMART" id="SM00346">
    <property type="entry name" value="HTH_ICLR"/>
    <property type="match status" value="1"/>
</dbReference>
<sequence length="249" mass="26680">MAETSLSGIDRTLQILQQIATSETPLNAREISQALAIPLSSVYRHLVSLQRWGLIGEAGGDGRHSAGPLSLQLALRYQNDAGLSTLARPLLMRLAKQSRETVALMVATHFQAICIDLIESQQALRCAFAPGKGQPLVRGASAKALLAFMPASQRQDALERNLATSAERNRLEAELSAIRTAGYAESDGEIDAGVWGVSAPLFGRPSHLHGVVTVMAPSARGRARRDEILAMTIETARRISLHLADDAAS</sequence>
<name>A0A127K4P6_9RHOO</name>
<gene>
    <name evidence="6" type="ORF">AC731_008160</name>
</gene>
<protein>
    <recommendedName>
        <fullName evidence="8">IclR family transcriptional regulator</fullName>
    </recommendedName>
</protein>
<dbReference type="GO" id="GO:0003700">
    <property type="term" value="F:DNA-binding transcription factor activity"/>
    <property type="evidence" value="ECO:0007669"/>
    <property type="project" value="TreeGrafter"/>
</dbReference>
<dbReference type="RefSeq" id="WP_048705028.1">
    <property type="nucleotide sequence ID" value="NZ_CP014646.1"/>
</dbReference>
<dbReference type="GO" id="GO:0045892">
    <property type="term" value="P:negative regulation of DNA-templated transcription"/>
    <property type="evidence" value="ECO:0007669"/>
    <property type="project" value="TreeGrafter"/>
</dbReference>
<accession>A0A127K4P6</accession>
<dbReference type="PANTHER" id="PTHR30136">
    <property type="entry name" value="HELIX-TURN-HELIX TRANSCRIPTIONAL REGULATOR, ICLR FAMILY"/>
    <property type="match status" value="1"/>
</dbReference>
<evidence type="ECO:0008006" key="8">
    <source>
        <dbReference type="Google" id="ProtNLM"/>
    </source>
</evidence>
<dbReference type="PROSITE" id="PS51077">
    <property type="entry name" value="HTH_ICLR"/>
    <property type="match status" value="1"/>
</dbReference>
<evidence type="ECO:0000313" key="6">
    <source>
        <dbReference type="EMBL" id="AMO36918.1"/>
    </source>
</evidence>
<dbReference type="InterPro" id="IPR005471">
    <property type="entry name" value="Tscrpt_reg_IclR_N"/>
</dbReference>
<feature type="domain" description="IclR-ED" evidence="5">
    <location>
        <begin position="69"/>
        <end position="245"/>
    </location>
</feature>
<dbReference type="Pfam" id="PF09339">
    <property type="entry name" value="HTH_IclR"/>
    <property type="match status" value="1"/>
</dbReference>
<organism evidence="6 7">
    <name type="scientific">Thauera humireducens</name>
    <dbReference type="NCBI Taxonomy" id="1134435"/>
    <lineage>
        <taxon>Bacteria</taxon>
        <taxon>Pseudomonadati</taxon>
        <taxon>Pseudomonadota</taxon>
        <taxon>Betaproteobacteria</taxon>
        <taxon>Rhodocyclales</taxon>
        <taxon>Zoogloeaceae</taxon>
        <taxon>Thauera</taxon>
    </lineage>
</organism>
<dbReference type="InterPro" id="IPR014757">
    <property type="entry name" value="Tscrpt_reg_IclR_C"/>
</dbReference>
<dbReference type="PANTHER" id="PTHR30136:SF24">
    <property type="entry name" value="HTH-TYPE TRANSCRIPTIONAL REPRESSOR ALLR"/>
    <property type="match status" value="1"/>
</dbReference>
<dbReference type="EMBL" id="CP014646">
    <property type="protein sequence ID" value="AMO36918.1"/>
    <property type="molecule type" value="Genomic_DNA"/>
</dbReference>
<dbReference type="Gene3D" id="3.30.450.40">
    <property type="match status" value="1"/>
</dbReference>
<keyword evidence="2" id="KW-0238">DNA-binding</keyword>
<dbReference type="SUPFAM" id="SSF55781">
    <property type="entry name" value="GAF domain-like"/>
    <property type="match status" value="1"/>
</dbReference>
<evidence type="ECO:0000259" key="4">
    <source>
        <dbReference type="PROSITE" id="PS51077"/>
    </source>
</evidence>
<dbReference type="Proteomes" id="UP000036902">
    <property type="component" value="Chromosome"/>
</dbReference>
<dbReference type="InterPro" id="IPR036390">
    <property type="entry name" value="WH_DNA-bd_sf"/>
</dbReference>
<dbReference type="InterPro" id="IPR050707">
    <property type="entry name" value="HTH_MetabolicPath_Reg"/>
</dbReference>
<keyword evidence="1" id="KW-0805">Transcription regulation</keyword>
<evidence type="ECO:0000313" key="7">
    <source>
        <dbReference type="Proteomes" id="UP000036902"/>
    </source>
</evidence>
<dbReference type="InterPro" id="IPR011991">
    <property type="entry name" value="ArsR-like_HTH"/>
</dbReference>
<evidence type="ECO:0000256" key="3">
    <source>
        <dbReference type="ARBA" id="ARBA00023163"/>
    </source>
</evidence>
<dbReference type="Pfam" id="PF01614">
    <property type="entry name" value="IclR_C"/>
    <property type="match status" value="1"/>
</dbReference>
<feature type="domain" description="HTH iclR-type" evidence="4">
    <location>
        <begin position="6"/>
        <end position="68"/>
    </location>
</feature>
<keyword evidence="7" id="KW-1185">Reference proteome</keyword>
<dbReference type="GO" id="GO:0003677">
    <property type="term" value="F:DNA binding"/>
    <property type="evidence" value="ECO:0007669"/>
    <property type="project" value="UniProtKB-KW"/>
</dbReference>
<dbReference type="PROSITE" id="PS51078">
    <property type="entry name" value="ICLR_ED"/>
    <property type="match status" value="1"/>
</dbReference>
<proteinExistence type="predicted"/>
<dbReference type="InterPro" id="IPR036388">
    <property type="entry name" value="WH-like_DNA-bd_sf"/>
</dbReference>
<evidence type="ECO:0000256" key="2">
    <source>
        <dbReference type="ARBA" id="ARBA00023125"/>
    </source>
</evidence>
<dbReference type="KEGG" id="thu:AC731_008160"/>
<dbReference type="SUPFAM" id="SSF46785">
    <property type="entry name" value="Winged helix' DNA-binding domain"/>
    <property type="match status" value="1"/>
</dbReference>
<dbReference type="InterPro" id="IPR029016">
    <property type="entry name" value="GAF-like_dom_sf"/>
</dbReference>
<dbReference type="CDD" id="cd00090">
    <property type="entry name" value="HTH_ARSR"/>
    <property type="match status" value="1"/>
</dbReference>
<reference evidence="7" key="1">
    <citation type="submission" date="2016-03" db="EMBL/GenBank/DDBJ databases">
        <authorList>
            <person name="Ma C."/>
            <person name="Zhou S."/>
            <person name="Yang G."/>
        </authorList>
    </citation>
    <scope>NUCLEOTIDE SEQUENCE [LARGE SCALE GENOMIC DNA]</scope>
    <source>
        <strain evidence="7">SgZ-1</strain>
    </source>
</reference>
<evidence type="ECO:0000259" key="5">
    <source>
        <dbReference type="PROSITE" id="PS51078"/>
    </source>
</evidence>
<dbReference type="STRING" id="1134435.AC731_008160"/>
<dbReference type="AlphaFoldDB" id="A0A127K4P6"/>